<accession>A0A397VTM0</accession>
<reference evidence="2 3" key="1">
    <citation type="submission" date="2018-06" db="EMBL/GenBank/DDBJ databases">
        <title>Comparative genomics reveals the genomic features of Rhizophagus irregularis, R. cerebriforme, R. diaphanum and Gigaspora rosea, and their symbiotic lifestyle signature.</title>
        <authorList>
            <person name="Morin E."/>
            <person name="San Clemente H."/>
            <person name="Chen E.C.H."/>
            <person name="De La Providencia I."/>
            <person name="Hainaut M."/>
            <person name="Kuo A."/>
            <person name="Kohler A."/>
            <person name="Murat C."/>
            <person name="Tang N."/>
            <person name="Roy S."/>
            <person name="Loubradou J."/>
            <person name="Henrissat B."/>
            <person name="Grigoriev I.V."/>
            <person name="Corradi N."/>
            <person name="Roux C."/>
            <person name="Martin F.M."/>
        </authorList>
    </citation>
    <scope>NUCLEOTIDE SEQUENCE [LARGE SCALE GENOMIC DNA]</scope>
    <source>
        <strain evidence="2 3">DAOM 194757</strain>
    </source>
</reference>
<organism evidence="2 3">
    <name type="scientific">Gigaspora rosea</name>
    <dbReference type="NCBI Taxonomy" id="44941"/>
    <lineage>
        <taxon>Eukaryota</taxon>
        <taxon>Fungi</taxon>
        <taxon>Fungi incertae sedis</taxon>
        <taxon>Mucoromycota</taxon>
        <taxon>Glomeromycotina</taxon>
        <taxon>Glomeromycetes</taxon>
        <taxon>Diversisporales</taxon>
        <taxon>Gigasporaceae</taxon>
        <taxon>Gigaspora</taxon>
    </lineage>
</organism>
<sequence length="397" mass="44493">MIKKLDQRYIYCNYTANLKHALDLTQFGRRRPNSGRVNNADLLEGSLPTTSLLGSVRQRPTNVKHGTYAWMILDNLGRWTKNIVWTRPSDNTAFRVGQLVRPRSNQLSNPKGAHLFDSAFSRVPVSKQLKDAAIITSWAIQTEEELKDKERKHESAGARTASKDQNRPCDIPTDTTIYMSQVDKEYKETDPITLGIAQASTSAFAPLAKENKTKQDRSLFQTQEKKASFINTVPRHKILSKNDNALIIDIQSLINISTNNIIAILALKLNGNLIAAKTHLIKNKLVLLVASLKSDWLVISSFTSHSLAAPKFCSFTNNSNLENTTELILEAFQDAGQIAAIKPLLYEETICSDQWLVTFEITDDPDLHFRIPRCTYIGADTYNTSTPSPIFSPTEAK</sequence>
<evidence type="ECO:0000256" key="1">
    <source>
        <dbReference type="SAM" id="MobiDB-lite"/>
    </source>
</evidence>
<evidence type="ECO:0000313" key="2">
    <source>
        <dbReference type="EMBL" id="RIB24687.1"/>
    </source>
</evidence>
<protein>
    <submittedName>
        <fullName evidence="2">Uncharacterized protein</fullName>
    </submittedName>
</protein>
<dbReference type="OrthoDB" id="10666507at2759"/>
<dbReference type="Proteomes" id="UP000266673">
    <property type="component" value="Unassembled WGS sequence"/>
</dbReference>
<feature type="region of interest" description="Disordered" evidence="1">
    <location>
        <begin position="145"/>
        <end position="173"/>
    </location>
</feature>
<evidence type="ECO:0000313" key="3">
    <source>
        <dbReference type="Proteomes" id="UP000266673"/>
    </source>
</evidence>
<dbReference type="AlphaFoldDB" id="A0A397VTM0"/>
<keyword evidence="3" id="KW-1185">Reference proteome</keyword>
<comment type="caution">
    <text evidence="2">The sequence shown here is derived from an EMBL/GenBank/DDBJ whole genome shotgun (WGS) entry which is preliminary data.</text>
</comment>
<proteinExistence type="predicted"/>
<dbReference type="EMBL" id="QKWP01000206">
    <property type="protein sequence ID" value="RIB24687.1"/>
    <property type="molecule type" value="Genomic_DNA"/>
</dbReference>
<feature type="compositionally biased region" description="Basic and acidic residues" evidence="1">
    <location>
        <begin position="145"/>
        <end position="167"/>
    </location>
</feature>
<name>A0A397VTM0_9GLOM</name>
<gene>
    <name evidence="2" type="ORF">C2G38_2167954</name>
</gene>